<keyword evidence="3" id="KW-0546">Nucleotide metabolism</keyword>
<gene>
    <name evidence="4" type="primary">maf</name>
    <name evidence="4" type="ORF">H8923_02840</name>
</gene>
<keyword evidence="2 3" id="KW-0378">Hydrolase</keyword>
<reference evidence="4 5" key="1">
    <citation type="submission" date="2020-08" db="EMBL/GenBank/DDBJ databases">
        <authorList>
            <person name="Liu C."/>
            <person name="Sun Q."/>
        </authorList>
    </citation>
    <scope>NUCLEOTIDE SEQUENCE [LARGE SCALE GENOMIC DNA]</scope>
    <source>
        <strain evidence="4 5">NSJ-18</strain>
    </source>
</reference>
<evidence type="ECO:0000256" key="3">
    <source>
        <dbReference type="HAMAP-Rule" id="MF_00528"/>
    </source>
</evidence>
<accession>A0ABR7JL86</accession>
<dbReference type="Proteomes" id="UP000609849">
    <property type="component" value="Unassembled WGS sequence"/>
</dbReference>
<comment type="subcellular location">
    <subcellularLocation>
        <location evidence="3">Cytoplasm</location>
    </subcellularLocation>
</comment>
<comment type="catalytic activity">
    <reaction evidence="3">
        <text>UTP + H2O = UMP + diphosphate + H(+)</text>
        <dbReference type="Rhea" id="RHEA:29395"/>
        <dbReference type="ChEBI" id="CHEBI:15377"/>
        <dbReference type="ChEBI" id="CHEBI:15378"/>
        <dbReference type="ChEBI" id="CHEBI:33019"/>
        <dbReference type="ChEBI" id="CHEBI:46398"/>
        <dbReference type="ChEBI" id="CHEBI:57865"/>
        <dbReference type="EC" id="3.6.1.9"/>
    </reaction>
</comment>
<dbReference type="InterPro" id="IPR003697">
    <property type="entry name" value="Maf-like"/>
</dbReference>
<comment type="caution">
    <text evidence="4">The sequence shown here is derived from an EMBL/GenBank/DDBJ whole genome shotgun (WGS) entry which is preliminary data.</text>
</comment>
<feature type="site" description="Important for substrate specificity" evidence="3">
    <location>
        <position position="69"/>
    </location>
</feature>
<comment type="catalytic activity">
    <reaction evidence="3">
        <text>dTTP + H2O = dTMP + diphosphate + H(+)</text>
        <dbReference type="Rhea" id="RHEA:28534"/>
        <dbReference type="ChEBI" id="CHEBI:15377"/>
        <dbReference type="ChEBI" id="CHEBI:15378"/>
        <dbReference type="ChEBI" id="CHEBI:33019"/>
        <dbReference type="ChEBI" id="CHEBI:37568"/>
        <dbReference type="ChEBI" id="CHEBI:63528"/>
        <dbReference type="EC" id="3.6.1.9"/>
    </reaction>
</comment>
<dbReference type="CDD" id="cd00555">
    <property type="entry name" value="Maf"/>
    <property type="match status" value="1"/>
</dbReference>
<name>A0ABR7JL86_9FIRM</name>
<dbReference type="InterPro" id="IPR029001">
    <property type="entry name" value="ITPase-like_fam"/>
</dbReference>
<dbReference type="NCBIfam" id="TIGR00172">
    <property type="entry name" value="maf"/>
    <property type="match status" value="1"/>
</dbReference>
<evidence type="ECO:0000256" key="1">
    <source>
        <dbReference type="ARBA" id="ARBA00001968"/>
    </source>
</evidence>
<comment type="function">
    <text evidence="3">Nucleoside triphosphate pyrophosphatase that hydrolyzes dTTP and UTP. May have a dual role in cell division arrest and in preventing the incorporation of modified nucleotides into cellular nucleic acids.</text>
</comment>
<feature type="active site" description="Proton acceptor" evidence="3">
    <location>
        <position position="68"/>
    </location>
</feature>
<dbReference type="Gene3D" id="3.90.950.10">
    <property type="match status" value="1"/>
</dbReference>
<sequence>MNIILASASPRRREILENVKVDFTIVKSNIDEVILENEPPKKVAMRLAFEKCMDVASKNKNDLVIGADTIVVLDDTILGKPKDEDDAYRMIKLLSNKKHQVITGISLINLSLDKKVIDYVVSEVTFKDLSEETIRDYINTKESLDKAGAYGIQGYGGLLVESISGDYFNIVGLPISKISDLLKEHFNVNLFYGG</sequence>
<dbReference type="Pfam" id="PF02545">
    <property type="entry name" value="Maf"/>
    <property type="match status" value="1"/>
</dbReference>
<dbReference type="EMBL" id="JACRWE010000001">
    <property type="protein sequence ID" value="MBC5995688.1"/>
    <property type="molecule type" value="Genomic_DNA"/>
</dbReference>
<feature type="site" description="Important for substrate specificity" evidence="3">
    <location>
        <position position="11"/>
    </location>
</feature>
<dbReference type="SUPFAM" id="SSF52972">
    <property type="entry name" value="ITPase-like"/>
    <property type="match status" value="1"/>
</dbReference>
<evidence type="ECO:0000313" key="4">
    <source>
        <dbReference type="EMBL" id="MBC5995688.1"/>
    </source>
</evidence>
<comment type="caution">
    <text evidence="3">Lacks conserved residue(s) required for the propagation of feature annotation.</text>
</comment>
<dbReference type="PANTHER" id="PTHR43213">
    <property type="entry name" value="BIFUNCTIONAL DTTP/UTP PYROPHOSPHATASE/METHYLTRANSFERASE PROTEIN-RELATED"/>
    <property type="match status" value="1"/>
</dbReference>
<proteinExistence type="inferred from homology"/>
<keyword evidence="3" id="KW-0963">Cytoplasm</keyword>
<dbReference type="RefSeq" id="WP_153925723.1">
    <property type="nucleotide sequence ID" value="NZ_JACRWE010000001.1"/>
</dbReference>
<dbReference type="EC" id="3.6.1.9" evidence="3"/>
<keyword evidence="5" id="KW-1185">Reference proteome</keyword>
<dbReference type="HAMAP" id="MF_00528">
    <property type="entry name" value="Maf"/>
    <property type="match status" value="1"/>
</dbReference>
<protein>
    <recommendedName>
        <fullName evidence="3">dTTP/UTP pyrophosphatase</fullName>
        <shortName evidence="3">dTTPase/UTPase</shortName>
        <ecNumber evidence="3">3.6.1.9</ecNumber>
    </recommendedName>
    <alternativeName>
        <fullName evidence="3">Nucleoside triphosphate pyrophosphatase</fullName>
    </alternativeName>
    <alternativeName>
        <fullName evidence="3">Nucleotide pyrophosphatase</fullName>
        <shortName evidence="3">Nucleotide PPase</shortName>
    </alternativeName>
</protein>
<feature type="site" description="Important for substrate specificity" evidence="3">
    <location>
        <position position="153"/>
    </location>
</feature>
<comment type="cofactor">
    <cofactor evidence="1 3">
        <name>a divalent metal cation</name>
        <dbReference type="ChEBI" id="CHEBI:60240"/>
    </cofactor>
</comment>
<dbReference type="PIRSF" id="PIRSF006305">
    <property type="entry name" value="Maf"/>
    <property type="match status" value="1"/>
</dbReference>
<dbReference type="PANTHER" id="PTHR43213:SF5">
    <property type="entry name" value="BIFUNCTIONAL DTTP_UTP PYROPHOSPHATASE_METHYLTRANSFERASE PROTEIN-RELATED"/>
    <property type="match status" value="1"/>
</dbReference>
<evidence type="ECO:0000256" key="2">
    <source>
        <dbReference type="ARBA" id="ARBA00022801"/>
    </source>
</evidence>
<evidence type="ECO:0000313" key="5">
    <source>
        <dbReference type="Proteomes" id="UP000609849"/>
    </source>
</evidence>
<comment type="similarity">
    <text evidence="3">Belongs to the Maf family. YhdE subfamily.</text>
</comment>
<organism evidence="4 5">
    <name type="scientific">Romboutsia faecis</name>
    <dbReference type="NCBI Taxonomy" id="2764597"/>
    <lineage>
        <taxon>Bacteria</taxon>
        <taxon>Bacillati</taxon>
        <taxon>Bacillota</taxon>
        <taxon>Clostridia</taxon>
        <taxon>Peptostreptococcales</taxon>
        <taxon>Peptostreptococcaceae</taxon>
        <taxon>Romboutsia</taxon>
    </lineage>
</organism>